<reference evidence="1" key="2">
    <citation type="submission" date="2013-05" db="EMBL/GenBank/DDBJ databases">
        <authorList>
            <person name="Carter J.-M."/>
            <person name="Baker S.C."/>
            <person name="Pink R."/>
            <person name="Carter D.R.F."/>
            <person name="Collins A."/>
            <person name="Tomlin J."/>
            <person name="Gibbs M."/>
            <person name="Breuker C.J."/>
        </authorList>
    </citation>
    <scope>NUCLEOTIDE SEQUENCE</scope>
    <source>
        <tissue evidence="1">Ovary</tissue>
    </source>
</reference>
<feature type="non-terminal residue" evidence="1">
    <location>
        <position position="1"/>
    </location>
</feature>
<name>S4NWV3_9NEOP</name>
<proteinExistence type="predicted"/>
<dbReference type="EMBL" id="GAIX01009319">
    <property type="protein sequence ID" value="JAA83241.1"/>
    <property type="molecule type" value="Transcribed_RNA"/>
</dbReference>
<dbReference type="AlphaFoldDB" id="S4NWV3"/>
<evidence type="ECO:0000313" key="1">
    <source>
        <dbReference type="EMBL" id="JAA83241.1"/>
    </source>
</evidence>
<organism evidence="1">
    <name type="scientific">Pararge aegeria</name>
    <name type="common">speckled wood butterfly</name>
    <dbReference type="NCBI Taxonomy" id="116150"/>
    <lineage>
        <taxon>Eukaryota</taxon>
        <taxon>Metazoa</taxon>
        <taxon>Ecdysozoa</taxon>
        <taxon>Arthropoda</taxon>
        <taxon>Hexapoda</taxon>
        <taxon>Insecta</taxon>
        <taxon>Pterygota</taxon>
        <taxon>Neoptera</taxon>
        <taxon>Endopterygota</taxon>
        <taxon>Lepidoptera</taxon>
        <taxon>Glossata</taxon>
        <taxon>Ditrysia</taxon>
        <taxon>Papilionoidea</taxon>
        <taxon>Nymphalidae</taxon>
        <taxon>Satyrinae</taxon>
        <taxon>Satyrini</taxon>
        <taxon>Parargina</taxon>
        <taxon>Pararge</taxon>
    </lineage>
</organism>
<accession>S4NWV3</accession>
<reference evidence="1" key="1">
    <citation type="journal article" date="2013" name="BMC Genomics">
        <title>Unscrambling butterfly oogenesis.</title>
        <authorList>
            <person name="Carter J.M."/>
            <person name="Baker S.C."/>
            <person name="Pink R."/>
            <person name="Carter D.R."/>
            <person name="Collins A."/>
            <person name="Tomlin J."/>
            <person name="Gibbs M."/>
            <person name="Breuker C.J."/>
        </authorList>
    </citation>
    <scope>NUCLEOTIDE SEQUENCE</scope>
    <source>
        <tissue evidence="1">Ovary</tissue>
    </source>
</reference>
<sequence>NRVHDSYKREKCCELGTFRGCKVSRARGVFTVFGHNTLHTKMVENLPWEFLFCLGYLFRHRRYANRS</sequence>
<protein>
    <submittedName>
        <fullName evidence="1">Uncharacterized protein</fullName>
    </submittedName>
</protein>